<sequence length="153" mass="17313">MLFTKEDETHYEDVTTSIKSTNVYSFSTKPCLTSRSSNTSIPLCNECFITSANSYDLTKIDFRNVISSNEDGFDFILLQDKANYIPKKFNNKGNESNNGDSDIILGVRNKKIRILNSESESVAMMSHKILIKFCKESGEISPRVRFKLSEKSA</sequence>
<dbReference type="AlphaFoldDB" id="A0A834MTN6"/>
<organism evidence="1 2">
    <name type="scientific">Vespula germanica</name>
    <name type="common">German yellow jacket</name>
    <name type="synonym">Paravespula germanica</name>
    <dbReference type="NCBI Taxonomy" id="30212"/>
    <lineage>
        <taxon>Eukaryota</taxon>
        <taxon>Metazoa</taxon>
        <taxon>Ecdysozoa</taxon>
        <taxon>Arthropoda</taxon>
        <taxon>Hexapoda</taxon>
        <taxon>Insecta</taxon>
        <taxon>Pterygota</taxon>
        <taxon>Neoptera</taxon>
        <taxon>Endopterygota</taxon>
        <taxon>Hymenoptera</taxon>
        <taxon>Apocrita</taxon>
        <taxon>Aculeata</taxon>
        <taxon>Vespoidea</taxon>
        <taxon>Vespidae</taxon>
        <taxon>Vespinae</taxon>
        <taxon>Vespula</taxon>
    </lineage>
</organism>
<gene>
    <name evidence="1" type="ORF">HZH68_015452</name>
</gene>
<evidence type="ECO:0000313" key="2">
    <source>
        <dbReference type="Proteomes" id="UP000617340"/>
    </source>
</evidence>
<keyword evidence="2" id="KW-1185">Reference proteome</keyword>
<dbReference type="Proteomes" id="UP000617340">
    <property type="component" value="Unassembled WGS sequence"/>
</dbReference>
<evidence type="ECO:0000313" key="1">
    <source>
        <dbReference type="EMBL" id="KAF7382533.1"/>
    </source>
</evidence>
<protein>
    <submittedName>
        <fullName evidence="1">Uncharacterized protein</fullName>
    </submittedName>
</protein>
<accession>A0A834MTN6</accession>
<name>A0A834MTN6_VESGE</name>
<reference evidence="1" key="1">
    <citation type="journal article" date="2020" name="G3 (Bethesda)">
        <title>High-Quality Assemblies for Three Invasive Social Wasps from the &lt;i&gt;Vespula&lt;/i&gt; Genus.</title>
        <authorList>
            <person name="Harrop T.W.R."/>
            <person name="Guhlin J."/>
            <person name="McLaughlin G.M."/>
            <person name="Permina E."/>
            <person name="Stockwell P."/>
            <person name="Gilligan J."/>
            <person name="Le Lec M.F."/>
            <person name="Gruber M.A.M."/>
            <person name="Quinn O."/>
            <person name="Lovegrove M."/>
            <person name="Duncan E.J."/>
            <person name="Remnant E.J."/>
            <person name="Van Eeckhoven J."/>
            <person name="Graham B."/>
            <person name="Knapp R.A."/>
            <person name="Langford K.W."/>
            <person name="Kronenberg Z."/>
            <person name="Press M.O."/>
            <person name="Eacker S.M."/>
            <person name="Wilson-Rankin E.E."/>
            <person name="Purcell J."/>
            <person name="Lester P.J."/>
            <person name="Dearden P.K."/>
        </authorList>
    </citation>
    <scope>NUCLEOTIDE SEQUENCE</scope>
    <source>
        <strain evidence="1">Linc-1</strain>
    </source>
</reference>
<dbReference type="EMBL" id="JACSDZ010000020">
    <property type="protein sequence ID" value="KAF7382533.1"/>
    <property type="molecule type" value="Genomic_DNA"/>
</dbReference>
<proteinExistence type="predicted"/>
<comment type="caution">
    <text evidence="1">The sequence shown here is derived from an EMBL/GenBank/DDBJ whole genome shotgun (WGS) entry which is preliminary data.</text>
</comment>